<organism evidence="2 3">
    <name type="scientific">Herbaspirillum rhizosphaerae</name>
    <dbReference type="NCBI Taxonomy" id="346179"/>
    <lineage>
        <taxon>Bacteria</taxon>
        <taxon>Pseudomonadati</taxon>
        <taxon>Pseudomonadota</taxon>
        <taxon>Betaproteobacteria</taxon>
        <taxon>Burkholderiales</taxon>
        <taxon>Oxalobacteraceae</taxon>
        <taxon>Herbaspirillum</taxon>
    </lineage>
</organism>
<evidence type="ECO:0000256" key="1">
    <source>
        <dbReference type="SAM" id="SignalP"/>
    </source>
</evidence>
<reference evidence="2 3" key="1">
    <citation type="journal article" date="2024" name="Chem. Sci.">
        <title>Discovery of megapolipeptins by genome mining of a Burkholderiales bacteria collection.</title>
        <authorList>
            <person name="Paulo B.S."/>
            <person name="Recchia M.J.J."/>
            <person name="Lee S."/>
            <person name="Fergusson C.H."/>
            <person name="Romanowski S.B."/>
            <person name="Hernandez A."/>
            <person name="Krull N."/>
            <person name="Liu D.Y."/>
            <person name="Cavanagh H."/>
            <person name="Bos A."/>
            <person name="Gray C.A."/>
            <person name="Murphy B.T."/>
            <person name="Linington R.G."/>
            <person name="Eustaquio A.S."/>
        </authorList>
    </citation>
    <scope>NUCLEOTIDE SEQUENCE [LARGE SCALE GENOMIC DNA]</scope>
    <source>
        <strain evidence="2 3">RL21-008-BIB-B</strain>
    </source>
</reference>
<accession>A0ABW8ZCY8</accession>
<comment type="caution">
    <text evidence="2">The sequence shown here is derived from an EMBL/GenBank/DDBJ whole genome shotgun (WGS) entry which is preliminary data.</text>
</comment>
<evidence type="ECO:0000313" key="3">
    <source>
        <dbReference type="Proteomes" id="UP001629214"/>
    </source>
</evidence>
<protein>
    <recommendedName>
        <fullName evidence="4">Lipoprotein</fullName>
    </recommendedName>
</protein>
<dbReference type="Proteomes" id="UP001629214">
    <property type="component" value="Unassembled WGS sequence"/>
</dbReference>
<proteinExistence type="predicted"/>
<keyword evidence="1" id="KW-0732">Signal</keyword>
<name>A0ABW8ZCY8_9BURK</name>
<feature type="signal peptide" evidence="1">
    <location>
        <begin position="1"/>
        <end position="21"/>
    </location>
</feature>
<dbReference type="RefSeq" id="WP_408170065.1">
    <property type="nucleotide sequence ID" value="NZ_JAQQFR010000017.1"/>
</dbReference>
<evidence type="ECO:0000313" key="2">
    <source>
        <dbReference type="EMBL" id="MFL9881029.1"/>
    </source>
</evidence>
<dbReference type="EMBL" id="JAQQFR010000017">
    <property type="protein sequence ID" value="MFL9881029.1"/>
    <property type="molecule type" value="Genomic_DNA"/>
</dbReference>
<feature type="chain" id="PRO_5046127892" description="Lipoprotein" evidence="1">
    <location>
        <begin position="22"/>
        <end position="249"/>
    </location>
</feature>
<keyword evidence="3" id="KW-1185">Reference proteome</keyword>
<evidence type="ECO:0008006" key="4">
    <source>
        <dbReference type="Google" id="ProtNLM"/>
    </source>
</evidence>
<sequence length="249" mass="27112">MKHSFQKIVVLSALVSLACGATGQGLDLKETSKDAREVKVAPATVMTEMHSPEEAVNGASQEAVVKSVTPIYSQLLYMGYPRGFKVASENTSSQRYIREAVPEGEDLGAWTQMVTISGVRETASEATISPANYAEHIAAGFRRACSDSFSQRKMSEGIVNGYEQYIMIVSCGQSPATAGRTSEAALVIVIKGERDYYTVQWAERGMPSALPMRIDMAKWISRYQQLAPVRLCARVAGEKEPYPSCLNPG</sequence>
<gene>
    <name evidence="2" type="ORF">PQR63_21700</name>
</gene>
<dbReference type="PROSITE" id="PS51257">
    <property type="entry name" value="PROKAR_LIPOPROTEIN"/>
    <property type="match status" value="1"/>
</dbReference>